<dbReference type="PROSITE" id="PS51718">
    <property type="entry name" value="G_DYNAMIN_2"/>
    <property type="match status" value="1"/>
</dbReference>
<evidence type="ECO:0000256" key="2">
    <source>
        <dbReference type="ARBA" id="ARBA00022741"/>
    </source>
</evidence>
<reference evidence="9" key="1">
    <citation type="journal article" date="2023" name="Genome Biol. Evol.">
        <title>Long-read-based Genome Assembly of Drosophila gunungcola Reveals Fewer Chemosensory Genes in Flower-breeding Species.</title>
        <authorList>
            <person name="Negi A."/>
            <person name="Liao B.Y."/>
            <person name="Yeh S.D."/>
        </authorList>
    </citation>
    <scope>NUCLEOTIDE SEQUENCE</scope>
    <source>
        <strain evidence="9">Sukarami</strain>
    </source>
</reference>
<feature type="domain" description="Dynamin-type G" evidence="8">
    <location>
        <begin position="136"/>
        <end position="322"/>
    </location>
</feature>
<dbReference type="InterPro" id="IPR045063">
    <property type="entry name" value="Dynamin_N"/>
</dbReference>
<dbReference type="InterPro" id="IPR030381">
    <property type="entry name" value="G_DYNAMIN_dom"/>
</dbReference>
<dbReference type="CDD" id="cd09912">
    <property type="entry name" value="DLP_2"/>
    <property type="match status" value="1"/>
</dbReference>
<dbReference type="Gene3D" id="3.40.50.300">
    <property type="entry name" value="P-loop containing nucleotide triphosphate hydrolases"/>
    <property type="match status" value="1"/>
</dbReference>
<dbReference type="GO" id="GO:0005525">
    <property type="term" value="F:GTP binding"/>
    <property type="evidence" value="ECO:0007669"/>
    <property type="project" value="UniProtKB-KW"/>
</dbReference>
<dbReference type="Proteomes" id="UP001059596">
    <property type="component" value="Unassembled WGS sequence"/>
</dbReference>
<evidence type="ECO:0000256" key="1">
    <source>
        <dbReference type="ARBA" id="ARBA00004370"/>
    </source>
</evidence>
<sequence>MAAYLNRTISLVTGQTGPAHDDDDRHASSTDTVDNSGPGSTLSRNNSSLQQFGPTASVNLLPESRLYQSNDKSPLQIFVRAKKKINDIYGEIEEYVHETTTFINALHAEAEIVDKAERELFESYVYKVAAIREVLQRDHMKVAFFGRTSNGKSSVINAMLREKILPSGIGHTTNCFCQVEGSNGGEAYLMKEGSDEKLNVVNIKQLANALCQEKLCESSLVRIFWPRERCSLLRDDVVFVDSPGVDVSANLDDWIDNHCLNADVFVLVLNAESTMTRAEKQFFHTVSQKLSKPNIFILNNRWDASANEPECQESVWSFLQPL</sequence>
<evidence type="ECO:0000256" key="5">
    <source>
        <dbReference type="ARBA" id="ARBA00023134"/>
    </source>
</evidence>
<dbReference type="InterPro" id="IPR027417">
    <property type="entry name" value="P-loop_NTPase"/>
</dbReference>
<dbReference type="PANTHER" id="PTHR10465:SF3">
    <property type="entry name" value="TRANSMEMBRANE GTPASE MARF-RELATED"/>
    <property type="match status" value="1"/>
</dbReference>
<feature type="compositionally biased region" description="Basic and acidic residues" evidence="7">
    <location>
        <begin position="19"/>
        <end position="28"/>
    </location>
</feature>
<dbReference type="SUPFAM" id="SSF52540">
    <property type="entry name" value="P-loop containing nucleoside triphosphate hydrolases"/>
    <property type="match status" value="1"/>
</dbReference>
<proteinExistence type="predicted"/>
<gene>
    <name evidence="9" type="ORF">M5D96_013256</name>
</gene>
<dbReference type="AlphaFoldDB" id="A0A9Q0BJC2"/>
<dbReference type="Pfam" id="PF00350">
    <property type="entry name" value="Dynamin_N"/>
    <property type="match status" value="1"/>
</dbReference>
<accession>A0A9Q0BJC2</accession>
<dbReference type="EMBL" id="JAMKOV010000087">
    <property type="protein sequence ID" value="KAI8034011.1"/>
    <property type="molecule type" value="Genomic_DNA"/>
</dbReference>
<dbReference type="GO" id="GO:0008053">
    <property type="term" value="P:mitochondrial fusion"/>
    <property type="evidence" value="ECO:0007669"/>
    <property type="project" value="TreeGrafter"/>
</dbReference>
<keyword evidence="3" id="KW-0378">Hydrolase</keyword>
<feature type="region of interest" description="Disordered" evidence="7">
    <location>
        <begin position="13"/>
        <end position="51"/>
    </location>
</feature>
<evidence type="ECO:0000313" key="10">
    <source>
        <dbReference type="Proteomes" id="UP001059596"/>
    </source>
</evidence>
<dbReference type="InterPro" id="IPR027094">
    <property type="entry name" value="Mitofusin_fam"/>
</dbReference>
<keyword evidence="6" id="KW-0472">Membrane</keyword>
<dbReference type="PANTHER" id="PTHR10465">
    <property type="entry name" value="TRANSMEMBRANE GTPASE FZO1"/>
    <property type="match status" value="1"/>
</dbReference>
<comment type="subcellular location">
    <subcellularLocation>
        <location evidence="1">Membrane</location>
    </subcellularLocation>
</comment>
<evidence type="ECO:0000256" key="6">
    <source>
        <dbReference type="ARBA" id="ARBA00023136"/>
    </source>
</evidence>
<evidence type="ECO:0000259" key="8">
    <source>
        <dbReference type="PROSITE" id="PS51718"/>
    </source>
</evidence>
<comment type="caution">
    <text evidence="9">The sequence shown here is derived from an EMBL/GenBank/DDBJ whole genome shotgun (WGS) entry which is preliminary data.</text>
</comment>
<dbReference type="GO" id="GO:0051646">
    <property type="term" value="P:mitochondrion localization"/>
    <property type="evidence" value="ECO:0007669"/>
    <property type="project" value="TreeGrafter"/>
</dbReference>
<protein>
    <recommendedName>
        <fullName evidence="8">Dynamin-type G domain-containing protein</fullName>
    </recommendedName>
</protein>
<evidence type="ECO:0000256" key="7">
    <source>
        <dbReference type="SAM" id="MobiDB-lite"/>
    </source>
</evidence>
<keyword evidence="4" id="KW-0175">Coiled coil</keyword>
<dbReference type="GO" id="GO:0003924">
    <property type="term" value="F:GTPase activity"/>
    <property type="evidence" value="ECO:0007669"/>
    <property type="project" value="InterPro"/>
</dbReference>
<name>A0A9Q0BJC2_9MUSC</name>
<evidence type="ECO:0000313" key="9">
    <source>
        <dbReference type="EMBL" id="KAI8034011.1"/>
    </source>
</evidence>
<keyword evidence="10" id="KW-1185">Reference proteome</keyword>
<evidence type="ECO:0000256" key="3">
    <source>
        <dbReference type="ARBA" id="ARBA00022801"/>
    </source>
</evidence>
<keyword evidence="2" id="KW-0547">Nucleotide-binding</keyword>
<organism evidence="9 10">
    <name type="scientific">Drosophila gunungcola</name>
    <name type="common">fruit fly</name>
    <dbReference type="NCBI Taxonomy" id="103775"/>
    <lineage>
        <taxon>Eukaryota</taxon>
        <taxon>Metazoa</taxon>
        <taxon>Ecdysozoa</taxon>
        <taxon>Arthropoda</taxon>
        <taxon>Hexapoda</taxon>
        <taxon>Insecta</taxon>
        <taxon>Pterygota</taxon>
        <taxon>Neoptera</taxon>
        <taxon>Endopterygota</taxon>
        <taxon>Diptera</taxon>
        <taxon>Brachycera</taxon>
        <taxon>Muscomorpha</taxon>
        <taxon>Ephydroidea</taxon>
        <taxon>Drosophilidae</taxon>
        <taxon>Drosophila</taxon>
        <taxon>Sophophora</taxon>
    </lineage>
</organism>
<keyword evidence="5" id="KW-0342">GTP-binding</keyword>
<evidence type="ECO:0000256" key="4">
    <source>
        <dbReference type="ARBA" id="ARBA00023054"/>
    </source>
</evidence>
<dbReference type="GO" id="GO:0005741">
    <property type="term" value="C:mitochondrial outer membrane"/>
    <property type="evidence" value="ECO:0007669"/>
    <property type="project" value="TreeGrafter"/>
</dbReference>
<feature type="compositionally biased region" description="Polar residues" evidence="7">
    <location>
        <begin position="29"/>
        <end position="51"/>
    </location>
</feature>